<dbReference type="CDD" id="cd00085">
    <property type="entry name" value="HNHc"/>
    <property type="match status" value="1"/>
</dbReference>
<keyword evidence="1" id="KW-1133">Transmembrane helix</keyword>
<reference evidence="3" key="1">
    <citation type="submission" date="2016-10" db="EMBL/GenBank/DDBJ databases">
        <authorList>
            <person name="Varghese N."/>
        </authorList>
    </citation>
    <scope>NUCLEOTIDE SEQUENCE [LARGE SCALE GENOMIC DNA]</scope>
    <source>
        <strain evidence="3">DSM 20406</strain>
    </source>
</reference>
<proteinExistence type="predicted"/>
<sequence length="158" mass="17986">MLQIKKSSNNGSFFCFMCIYILATVNVAFCFEAIGMTTNPRYSNGTKRRKNRARIKAMGLPCGICGGKLGPIHYDEPSDYRHPLSFVVDEIKPVSRWKEFGYASARACAEDFDNLQPAHYICNQMKSNKINYSIESNKVDRMDKMIAMSKKSEIDGDW</sequence>
<dbReference type="Proteomes" id="UP000183028">
    <property type="component" value="Unassembled WGS sequence"/>
</dbReference>
<evidence type="ECO:0008006" key="4">
    <source>
        <dbReference type="Google" id="ProtNLM"/>
    </source>
</evidence>
<dbReference type="RefSeq" id="WP_083381631.1">
    <property type="nucleotide sequence ID" value="NZ_FNYK01000040.1"/>
</dbReference>
<evidence type="ECO:0000313" key="3">
    <source>
        <dbReference type="Proteomes" id="UP000183028"/>
    </source>
</evidence>
<dbReference type="EMBL" id="FNYK01000040">
    <property type="protein sequence ID" value="SEI96971.1"/>
    <property type="molecule type" value="Genomic_DNA"/>
</dbReference>
<evidence type="ECO:0000256" key="1">
    <source>
        <dbReference type="SAM" id="Phobius"/>
    </source>
</evidence>
<dbReference type="Gene3D" id="1.10.30.50">
    <property type="match status" value="1"/>
</dbReference>
<protein>
    <recommendedName>
        <fullName evidence="4">HNH endonuclease</fullName>
    </recommendedName>
</protein>
<dbReference type="InterPro" id="IPR003615">
    <property type="entry name" value="HNH_nuc"/>
</dbReference>
<keyword evidence="1" id="KW-0472">Membrane</keyword>
<accession>A0A1H6UXK1</accession>
<gene>
    <name evidence="2" type="ORF">SAMN04487834_104013</name>
</gene>
<evidence type="ECO:0000313" key="2">
    <source>
        <dbReference type="EMBL" id="SEI96971.1"/>
    </source>
</evidence>
<feature type="transmembrane region" description="Helical" evidence="1">
    <location>
        <begin position="12"/>
        <end position="34"/>
    </location>
</feature>
<keyword evidence="3" id="KW-1185">Reference proteome</keyword>
<keyword evidence="1" id="KW-0812">Transmembrane</keyword>
<name>A0A1H6UXK1_9FIRM</name>
<organism evidence="2 3">
    <name type="scientific">Sharpea azabuensis</name>
    <dbReference type="NCBI Taxonomy" id="322505"/>
    <lineage>
        <taxon>Bacteria</taxon>
        <taxon>Bacillati</taxon>
        <taxon>Bacillota</taxon>
        <taxon>Erysipelotrichia</taxon>
        <taxon>Erysipelotrichales</taxon>
        <taxon>Coprobacillaceae</taxon>
        <taxon>Sharpea</taxon>
    </lineage>
</organism>
<dbReference type="AlphaFoldDB" id="A0A1H6UXK1"/>